<keyword evidence="2" id="KW-1185">Reference proteome</keyword>
<comment type="caution">
    <text evidence="1">The sequence shown here is derived from an EMBL/GenBank/DDBJ whole genome shotgun (WGS) entry which is preliminary data.</text>
</comment>
<evidence type="ECO:0000313" key="2">
    <source>
        <dbReference type="Proteomes" id="UP001476798"/>
    </source>
</evidence>
<evidence type="ECO:0000313" key="1">
    <source>
        <dbReference type="EMBL" id="MEQ2179975.1"/>
    </source>
</evidence>
<sequence length="110" mass="12151">ECQGRCRPRCPARNGRKAWAPPWNPWARAGLGLEAVLVDPKKQAGGRNVPCNQLPAAPVSMDQQVGLCRPASCCLVRDDWAVFHFFQHSRAKELPQNHKKSPKCPPTGLS</sequence>
<dbReference type="Proteomes" id="UP001476798">
    <property type="component" value="Unassembled WGS sequence"/>
</dbReference>
<name>A0ABV0P921_9TELE</name>
<accession>A0ABV0P921</accession>
<proteinExistence type="predicted"/>
<dbReference type="EMBL" id="JAHRIO010064976">
    <property type="protein sequence ID" value="MEQ2179975.1"/>
    <property type="molecule type" value="Genomic_DNA"/>
</dbReference>
<feature type="non-terminal residue" evidence="1">
    <location>
        <position position="1"/>
    </location>
</feature>
<gene>
    <name evidence="1" type="ORF">GOODEAATRI_030834</name>
</gene>
<organism evidence="1 2">
    <name type="scientific">Goodea atripinnis</name>
    <dbReference type="NCBI Taxonomy" id="208336"/>
    <lineage>
        <taxon>Eukaryota</taxon>
        <taxon>Metazoa</taxon>
        <taxon>Chordata</taxon>
        <taxon>Craniata</taxon>
        <taxon>Vertebrata</taxon>
        <taxon>Euteleostomi</taxon>
        <taxon>Actinopterygii</taxon>
        <taxon>Neopterygii</taxon>
        <taxon>Teleostei</taxon>
        <taxon>Neoteleostei</taxon>
        <taxon>Acanthomorphata</taxon>
        <taxon>Ovalentaria</taxon>
        <taxon>Atherinomorphae</taxon>
        <taxon>Cyprinodontiformes</taxon>
        <taxon>Goodeidae</taxon>
        <taxon>Goodea</taxon>
    </lineage>
</organism>
<reference evidence="1 2" key="1">
    <citation type="submission" date="2021-06" db="EMBL/GenBank/DDBJ databases">
        <authorList>
            <person name="Palmer J.M."/>
        </authorList>
    </citation>
    <scope>NUCLEOTIDE SEQUENCE [LARGE SCALE GENOMIC DNA]</scope>
    <source>
        <strain evidence="1 2">GA_2019</strain>
        <tissue evidence="1">Muscle</tissue>
    </source>
</reference>
<protein>
    <submittedName>
        <fullName evidence="1">Uncharacterized protein</fullName>
    </submittedName>
</protein>